<protein>
    <submittedName>
        <fullName evidence="2">Uncharacterized protein</fullName>
    </submittedName>
</protein>
<dbReference type="KEGG" id="ebla:JGUZn3_13870"/>
<evidence type="ECO:0000313" key="3">
    <source>
        <dbReference type="Proteomes" id="UP000516349"/>
    </source>
</evidence>
<dbReference type="EMBL" id="CP060244">
    <property type="protein sequence ID" value="QNT78612.1"/>
    <property type="molecule type" value="Genomic_DNA"/>
</dbReference>
<dbReference type="Proteomes" id="UP000516349">
    <property type="component" value="Chromosome"/>
</dbReference>
<sequence>MSTTHLRDASGSNIGYIRTESNGKKSAYGKTGSYLGCYTPANNTTYNENGSVCGQGDMTSALVYNQR</sequence>
<evidence type="ECO:0000256" key="1">
    <source>
        <dbReference type="SAM" id="MobiDB-lite"/>
    </source>
</evidence>
<gene>
    <name evidence="2" type="ORF">JGUZn3_13870</name>
</gene>
<keyword evidence="3" id="KW-1185">Reference proteome</keyword>
<reference evidence="2 3" key="1">
    <citation type="submission" date="2020-08" db="EMBL/GenBank/DDBJ databases">
        <title>Complete genome sequence of Entomobacter blattae G55GP.</title>
        <authorList>
            <person name="Poehlein A."/>
            <person name="Guzman J."/>
            <person name="Daniel R."/>
            <person name="Vilcinskas A."/>
        </authorList>
    </citation>
    <scope>NUCLEOTIDE SEQUENCE [LARGE SCALE GENOMIC DNA]</scope>
    <source>
        <strain evidence="2 3">G55GP</strain>
    </source>
</reference>
<proteinExistence type="predicted"/>
<dbReference type="RefSeq" id="WP_203412863.1">
    <property type="nucleotide sequence ID" value="NZ_CP060244.1"/>
</dbReference>
<name>A0A7H1NS52_9PROT</name>
<accession>A0A7H1NS52</accession>
<organism evidence="2 3">
    <name type="scientific">Entomobacter blattae</name>
    <dbReference type="NCBI Taxonomy" id="2762277"/>
    <lineage>
        <taxon>Bacteria</taxon>
        <taxon>Pseudomonadati</taxon>
        <taxon>Pseudomonadota</taxon>
        <taxon>Alphaproteobacteria</taxon>
        <taxon>Acetobacterales</taxon>
        <taxon>Acetobacteraceae</taxon>
        <taxon>Entomobacter</taxon>
    </lineage>
</organism>
<dbReference type="AlphaFoldDB" id="A0A7H1NS52"/>
<feature type="region of interest" description="Disordered" evidence="1">
    <location>
        <begin position="1"/>
        <end position="25"/>
    </location>
</feature>
<evidence type="ECO:0000313" key="2">
    <source>
        <dbReference type="EMBL" id="QNT78612.1"/>
    </source>
</evidence>